<evidence type="ECO:0000256" key="1">
    <source>
        <dbReference type="ARBA" id="ARBA00004123"/>
    </source>
</evidence>
<dbReference type="CDD" id="cd00067">
    <property type="entry name" value="GAL4"/>
    <property type="match status" value="1"/>
</dbReference>
<dbReference type="EMBL" id="MU007057">
    <property type="protein sequence ID" value="KAF2427826.1"/>
    <property type="molecule type" value="Genomic_DNA"/>
</dbReference>
<dbReference type="GO" id="GO:0045944">
    <property type="term" value="P:positive regulation of transcription by RNA polymerase II"/>
    <property type="evidence" value="ECO:0007669"/>
    <property type="project" value="TreeGrafter"/>
</dbReference>
<dbReference type="SMART" id="SM00906">
    <property type="entry name" value="Fungal_trans"/>
    <property type="match status" value="1"/>
</dbReference>
<dbReference type="InterPro" id="IPR001138">
    <property type="entry name" value="Zn2Cys6_DnaBD"/>
</dbReference>
<evidence type="ECO:0000256" key="5">
    <source>
        <dbReference type="ARBA" id="ARBA00023125"/>
    </source>
</evidence>
<dbReference type="Proteomes" id="UP000800235">
    <property type="component" value="Unassembled WGS sequence"/>
</dbReference>
<keyword evidence="7" id="KW-0539">Nucleus</keyword>
<keyword evidence="2" id="KW-0479">Metal-binding</keyword>
<dbReference type="GO" id="GO:0005634">
    <property type="term" value="C:nucleus"/>
    <property type="evidence" value="ECO:0007669"/>
    <property type="project" value="UniProtKB-SubCell"/>
</dbReference>
<dbReference type="Pfam" id="PF04082">
    <property type="entry name" value="Fungal_trans"/>
    <property type="match status" value="1"/>
</dbReference>
<dbReference type="InterPro" id="IPR036864">
    <property type="entry name" value="Zn2-C6_fun-type_DNA-bd_sf"/>
</dbReference>
<keyword evidence="3" id="KW-0862">Zinc</keyword>
<comment type="caution">
    <text evidence="9">The sequence shown here is derived from an EMBL/GenBank/DDBJ whole genome shotgun (WGS) entry which is preliminary data.</text>
</comment>
<dbReference type="GO" id="GO:0000981">
    <property type="term" value="F:DNA-binding transcription factor activity, RNA polymerase II-specific"/>
    <property type="evidence" value="ECO:0007669"/>
    <property type="project" value="InterPro"/>
</dbReference>
<name>A0A9P4NMP3_9PEZI</name>
<reference evidence="9" key="1">
    <citation type="journal article" date="2020" name="Stud. Mycol.">
        <title>101 Dothideomycetes genomes: a test case for predicting lifestyles and emergence of pathogens.</title>
        <authorList>
            <person name="Haridas S."/>
            <person name="Albert R."/>
            <person name="Binder M."/>
            <person name="Bloem J."/>
            <person name="Labutti K."/>
            <person name="Salamov A."/>
            <person name="Andreopoulos B."/>
            <person name="Baker S."/>
            <person name="Barry K."/>
            <person name="Bills G."/>
            <person name="Bluhm B."/>
            <person name="Cannon C."/>
            <person name="Castanera R."/>
            <person name="Culley D."/>
            <person name="Daum C."/>
            <person name="Ezra D."/>
            <person name="Gonzalez J."/>
            <person name="Henrissat B."/>
            <person name="Kuo A."/>
            <person name="Liang C."/>
            <person name="Lipzen A."/>
            <person name="Lutzoni F."/>
            <person name="Magnuson J."/>
            <person name="Mondo S."/>
            <person name="Nolan M."/>
            <person name="Ohm R."/>
            <person name="Pangilinan J."/>
            <person name="Park H.-J."/>
            <person name="Ramirez L."/>
            <person name="Alfaro M."/>
            <person name="Sun H."/>
            <person name="Tritt A."/>
            <person name="Yoshinaga Y."/>
            <person name="Zwiers L.-H."/>
            <person name="Turgeon B."/>
            <person name="Goodwin S."/>
            <person name="Spatafora J."/>
            <person name="Crous P."/>
            <person name="Grigoriev I."/>
        </authorList>
    </citation>
    <scope>NUCLEOTIDE SEQUENCE</scope>
    <source>
        <strain evidence="9">CBS 130266</strain>
    </source>
</reference>
<evidence type="ECO:0000256" key="3">
    <source>
        <dbReference type="ARBA" id="ARBA00022833"/>
    </source>
</evidence>
<evidence type="ECO:0000313" key="10">
    <source>
        <dbReference type="Proteomes" id="UP000800235"/>
    </source>
</evidence>
<comment type="subcellular location">
    <subcellularLocation>
        <location evidence="1">Nucleus</location>
    </subcellularLocation>
</comment>
<evidence type="ECO:0000313" key="9">
    <source>
        <dbReference type="EMBL" id="KAF2427826.1"/>
    </source>
</evidence>
<accession>A0A9P4NMP3</accession>
<dbReference type="GO" id="GO:0043565">
    <property type="term" value="F:sequence-specific DNA binding"/>
    <property type="evidence" value="ECO:0007669"/>
    <property type="project" value="TreeGrafter"/>
</dbReference>
<dbReference type="PANTHER" id="PTHR47782">
    <property type="entry name" value="ZN(II)2CYS6 TRANSCRIPTION FACTOR (EUROFUNG)-RELATED"/>
    <property type="match status" value="1"/>
</dbReference>
<evidence type="ECO:0000256" key="7">
    <source>
        <dbReference type="ARBA" id="ARBA00023242"/>
    </source>
</evidence>
<feature type="domain" description="Zn(2)-C6 fungal-type" evidence="8">
    <location>
        <begin position="26"/>
        <end position="56"/>
    </location>
</feature>
<organism evidence="9 10">
    <name type="scientific">Tothia fuscella</name>
    <dbReference type="NCBI Taxonomy" id="1048955"/>
    <lineage>
        <taxon>Eukaryota</taxon>
        <taxon>Fungi</taxon>
        <taxon>Dikarya</taxon>
        <taxon>Ascomycota</taxon>
        <taxon>Pezizomycotina</taxon>
        <taxon>Dothideomycetes</taxon>
        <taxon>Pleosporomycetidae</taxon>
        <taxon>Venturiales</taxon>
        <taxon>Cylindrosympodiaceae</taxon>
        <taxon>Tothia</taxon>
    </lineage>
</organism>
<protein>
    <recommendedName>
        <fullName evidence="8">Zn(2)-C6 fungal-type domain-containing protein</fullName>
    </recommendedName>
</protein>
<dbReference type="AlphaFoldDB" id="A0A9P4NMP3"/>
<evidence type="ECO:0000256" key="6">
    <source>
        <dbReference type="ARBA" id="ARBA00023163"/>
    </source>
</evidence>
<dbReference type="GO" id="GO:0006351">
    <property type="term" value="P:DNA-templated transcription"/>
    <property type="evidence" value="ECO:0007669"/>
    <property type="project" value="InterPro"/>
</dbReference>
<keyword evidence="4" id="KW-0805">Transcription regulation</keyword>
<dbReference type="Pfam" id="PF00172">
    <property type="entry name" value="Zn_clus"/>
    <property type="match status" value="1"/>
</dbReference>
<dbReference type="Gene3D" id="4.10.240.10">
    <property type="entry name" value="Zn(2)-C6 fungal-type DNA-binding domain"/>
    <property type="match status" value="1"/>
</dbReference>
<evidence type="ECO:0000259" key="8">
    <source>
        <dbReference type="PROSITE" id="PS50048"/>
    </source>
</evidence>
<dbReference type="InterPro" id="IPR052202">
    <property type="entry name" value="Yeast_MetPath_Reg"/>
</dbReference>
<proteinExistence type="predicted"/>
<dbReference type="InterPro" id="IPR007219">
    <property type="entry name" value="XnlR_reg_dom"/>
</dbReference>
<dbReference type="SMART" id="SM00066">
    <property type="entry name" value="GAL4"/>
    <property type="match status" value="1"/>
</dbReference>
<keyword evidence="6" id="KW-0804">Transcription</keyword>
<dbReference type="GO" id="GO:0008270">
    <property type="term" value="F:zinc ion binding"/>
    <property type="evidence" value="ECO:0007669"/>
    <property type="project" value="InterPro"/>
</dbReference>
<evidence type="ECO:0000256" key="2">
    <source>
        <dbReference type="ARBA" id="ARBA00022723"/>
    </source>
</evidence>
<sequence>MQKPSRACQMNPSSQTNLRLAKGVTACQRCRRRKQKCDLKLPNCSNCEGAHAPCLTYHSGKGAEVPRNYVTNLETQVEKLQKEIQELQSQRQPNLISGNYSTSPKRFSPAVHELNATPTEIRTNPDVDTNHLQVLTATQAISNAVVEPSSQPRFLGASSGLTLAKMVMASIRTETMPSSPVFPKSTSRVYPAPSTSASVFVASVESTLPPRYAADHLVDVYFQYRTPHLPIMERYQVEPIIESAYLFMNGNQPADQSTERNLFTTYMIFAIALCNVPNPAGGTGRVLQSEGCFRSAIGWVEKVIAYSKSDLETLRAVLLLAQFVSMCPWQGSLWHLTGIALRLSIDLGLHWESETQAVNTSAELLYERRRLWYSAYQFDRILGITLGRPFGIADESIRVSLPNPWAASRRRLGPSQNFDIHHQQAHNHLFSMAKLESEIKHVQQSQTWVVKIANPKPNFAMWVEDIQPRLQEWYSTIPNPGKAHSSSIFASQTYWDSIYNNALLQLYRPNSSIQHLPPEALSISHEAACNLILNIKMLQREGRLDVLWRSVHHLFMAGLTVIYGLWQSKEIRDGDHISSSISTLQSCGSTLSAMSENFSGATGCRDVFDTLSKATIDWLVTNDEERMLQNRMEFDKQVEDLLKDLQSPGTGLVTGDDNSANDISTMLSTDLFGEMLSSAAQWPELQGMDYNDMGPLTNEFWYQQPI</sequence>
<dbReference type="PROSITE" id="PS50048">
    <property type="entry name" value="ZN2_CY6_FUNGAL_2"/>
    <property type="match status" value="1"/>
</dbReference>
<keyword evidence="10" id="KW-1185">Reference proteome</keyword>
<dbReference type="CDD" id="cd14686">
    <property type="entry name" value="bZIP"/>
    <property type="match status" value="1"/>
</dbReference>
<dbReference type="PROSITE" id="PS00463">
    <property type="entry name" value="ZN2_CY6_FUNGAL_1"/>
    <property type="match status" value="1"/>
</dbReference>
<gene>
    <name evidence="9" type="ORF">EJ08DRAFT_332714</name>
</gene>
<dbReference type="PANTHER" id="PTHR47782:SF1">
    <property type="entry name" value="PYRIMIDINE PATHWAY REGULATORY PROTEIN 1"/>
    <property type="match status" value="1"/>
</dbReference>
<dbReference type="CDD" id="cd12148">
    <property type="entry name" value="fungal_TF_MHR"/>
    <property type="match status" value="1"/>
</dbReference>
<dbReference type="SUPFAM" id="SSF57701">
    <property type="entry name" value="Zn2/Cys6 DNA-binding domain"/>
    <property type="match status" value="1"/>
</dbReference>
<dbReference type="OrthoDB" id="2399539at2759"/>
<keyword evidence="5" id="KW-0238">DNA-binding</keyword>
<evidence type="ECO:0000256" key="4">
    <source>
        <dbReference type="ARBA" id="ARBA00023015"/>
    </source>
</evidence>